<keyword evidence="1" id="KW-0472">Membrane</keyword>
<evidence type="ECO:0000256" key="1">
    <source>
        <dbReference type="SAM" id="Phobius"/>
    </source>
</evidence>
<sequence>MRAVGYSQLPLVIEQATSLVLTAATHGHASISLSSIVQEHHYPSFAFQAHFSCFSFSSCSVLLSNVQIFVLLLYSFPLQYRPYG</sequence>
<feature type="transmembrane region" description="Helical" evidence="1">
    <location>
        <begin position="49"/>
        <end position="74"/>
    </location>
</feature>
<reference evidence="2 3" key="1">
    <citation type="submission" date="2019-04" db="EMBL/GenBank/DDBJ databases">
        <title>Friends and foes A comparative genomics studyof 23 Aspergillus species from section Flavi.</title>
        <authorList>
            <consortium name="DOE Joint Genome Institute"/>
            <person name="Kjaerbolling I."/>
            <person name="Vesth T."/>
            <person name="Frisvad J.C."/>
            <person name="Nybo J.L."/>
            <person name="Theobald S."/>
            <person name="Kildgaard S."/>
            <person name="Isbrandt T."/>
            <person name="Kuo A."/>
            <person name="Sato A."/>
            <person name="Lyhne E.K."/>
            <person name="Kogle M.E."/>
            <person name="Wiebenga A."/>
            <person name="Kun R.S."/>
            <person name="Lubbers R.J."/>
            <person name="Makela M.R."/>
            <person name="Barry K."/>
            <person name="Chovatia M."/>
            <person name="Clum A."/>
            <person name="Daum C."/>
            <person name="Haridas S."/>
            <person name="He G."/>
            <person name="LaButti K."/>
            <person name="Lipzen A."/>
            <person name="Mondo S."/>
            <person name="Riley R."/>
            <person name="Salamov A."/>
            <person name="Simmons B.A."/>
            <person name="Magnuson J.K."/>
            <person name="Henrissat B."/>
            <person name="Mortensen U.H."/>
            <person name="Larsen T.O."/>
            <person name="Devries R.P."/>
            <person name="Grigoriev I.V."/>
            <person name="Machida M."/>
            <person name="Baker S.E."/>
            <person name="Andersen M.R."/>
        </authorList>
    </citation>
    <scope>NUCLEOTIDE SEQUENCE [LARGE SCALE GENOMIC DNA]</scope>
    <source>
        <strain evidence="2 3">IBT 29228</strain>
    </source>
</reference>
<accession>A0A5N7BDL0</accession>
<keyword evidence="3" id="KW-1185">Reference proteome</keyword>
<organism evidence="2 3">
    <name type="scientific">Aspergillus bertholletiae</name>
    <dbReference type="NCBI Taxonomy" id="1226010"/>
    <lineage>
        <taxon>Eukaryota</taxon>
        <taxon>Fungi</taxon>
        <taxon>Dikarya</taxon>
        <taxon>Ascomycota</taxon>
        <taxon>Pezizomycotina</taxon>
        <taxon>Eurotiomycetes</taxon>
        <taxon>Eurotiomycetidae</taxon>
        <taxon>Eurotiales</taxon>
        <taxon>Aspergillaceae</taxon>
        <taxon>Aspergillus</taxon>
        <taxon>Aspergillus subgen. Circumdati</taxon>
    </lineage>
</organism>
<dbReference type="Proteomes" id="UP000326198">
    <property type="component" value="Unassembled WGS sequence"/>
</dbReference>
<dbReference type="AlphaFoldDB" id="A0A5N7BDL0"/>
<name>A0A5N7BDL0_9EURO</name>
<dbReference type="EMBL" id="ML736188">
    <property type="protein sequence ID" value="KAE8379866.1"/>
    <property type="molecule type" value="Genomic_DNA"/>
</dbReference>
<proteinExistence type="predicted"/>
<protein>
    <submittedName>
        <fullName evidence="2">Uncharacterized protein</fullName>
    </submittedName>
</protein>
<evidence type="ECO:0000313" key="2">
    <source>
        <dbReference type="EMBL" id="KAE8379866.1"/>
    </source>
</evidence>
<keyword evidence="1" id="KW-1133">Transmembrane helix</keyword>
<evidence type="ECO:0000313" key="3">
    <source>
        <dbReference type="Proteomes" id="UP000326198"/>
    </source>
</evidence>
<keyword evidence="1" id="KW-0812">Transmembrane</keyword>
<gene>
    <name evidence="2" type="ORF">BDV26DRAFT_258408</name>
</gene>